<gene>
    <name evidence="1" type="ORF">J2S05_000191</name>
</gene>
<organism evidence="1 2">
    <name type="scientific">Alkalicoccobacillus murimartini</name>
    <dbReference type="NCBI Taxonomy" id="171685"/>
    <lineage>
        <taxon>Bacteria</taxon>
        <taxon>Bacillati</taxon>
        <taxon>Bacillota</taxon>
        <taxon>Bacilli</taxon>
        <taxon>Bacillales</taxon>
        <taxon>Bacillaceae</taxon>
        <taxon>Alkalicoccobacillus</taxon>
    </lineage>
</organism>
<accession>A0ABT9YC48</accession>
<dbReference type="Proteomes" id="UP001225034">
    <property type="component" value="Unassembled WGS sequence"/>
</dbReference>
<sequence>MNSKVAHYLTLNHCVAVSTSDQLHQELNLQPIGEAGFEHGYDLNEQKLVKNKTSRN</sequence>
<proteinExistence type="predicted"/>
<name>A0ABT9YC48_9BACI</name>
<reference evidence="1 2" key="1">
    <citation type="submission" date="2023-07" db="EMBL/GenBank/DDBJ databases">
        <title>Genomic Encyclopedia of Type Strains, Phase IV (KMG-IV): sequencing the most valuable type-strain genomes for metagenomic binning, comparative biology and taxonomic classification.</title>
        <authorList>
            <person name="Goeker M."/>
        </authorList>
    </citation>
    <scope>NUCLEOTIDE SEQUENCE [LARGE SCALE GENOMIC DNA]</scope>
    <source>
        <strain evidence="1 2">DSM 19154</strain>
    </source>
</reference>
<comment type="caution">
    <text evidence="1">The sequence shown here is derived from an EMBL/GenBank/DDBJ whole genome shotgun (WGS) entry which is preliminary data.</text>
</comment>
<dbReference type="EMBL" id="JAUSUA010000001">
    <property type="protein sequence ID" value="MDQ0205417.1"/>
    <property type="molecule type" value="Genomic_DNA"/>
</dbReference>
<protein>
    <submittedName>
        <fullName evidence="1">Uncharacterized protein</fullName>
    </submittedName>
</protein>
<evidence type="ECO:0000313" key="1">
    <source>
        <dbReference type="EMBL" id="MDQ0205417.1"/>
    </source>
</evidence>
<evidence type="ECO:0000313" key="2">
    <source>
        <dbReference type="Proteomes" id="UP001225034"/>
    </source>
</evidence>
<keyword evidence="2" id="KW-1185">Reference proteome</keyword>